<name>A0A151XF06_9HYME</name>
<gene>
    <name evidence="1" type="ORF">ALC60_02026</name>
</gene>
<proteinExistence type="predicted"/>
<evidence type="ECO:0000313" key="2">
    <source>
        <dbReference type="Proteomes" id="UP000075809"/>
    </source>
</evidence>
<dbReference type="STRING" id="64791.A0A151XF06"/>
<reference evidence="1 2" key="1">
    <citation type="submission" date="2015-09" db="EMBL/GenBank/DDBJ databases">
        <title>Trachymyrmex zeteki WGS genome.</title>
        <authorList>
            <person name="Nygaard S."/>
            <person name="Hu H."/>
            <person name="Boomsma J."/>
            <person name="Zhang G."/>
        </authorList>
    </citation>
    <scope>NUCLEOTIDE SEQUENCE [LARGE SCALE GENOMIC DNA]</scope>
    <source>
        <strain evidence="1">Tzet28-1</strain>
        <tissue evidence="1">Whole body</tissue>
    </source>
</reference>
<organism evidence="1 2">
    <name type="scientific">Mycetomoellerius zeteki</name>
    <dbReference type="NCBI Taxonomy" id="64791"/>
    <lineage>
        <taxon>Eukaryota</taxon>
        <taxon>Metazoa</taxon>
        <taxon>Ecdysozoa</taxon>
        <taxon>Arthropoda</taxon>
        <taxon>Hexapoda</taxon>
        <taxon>Insecta</taxon>
        <taxon>Pterygota</taxon>
        <taxon>Neoptera</taxon>
        <taxon>Endopterygota</taxon>
        <taxon>Hymenoptera</taxon>
        <taxon>Apocrita</taxon>
        <taxon>Aculeata</taxon>
        <taxon>Formicoidea</taxon>
        <taxon>Formicidae</taxon>
        <taxon>Myrmicinae</taxon>
        <taxon>Mycetomoellerius</taxon>
    </lineage>
</organism>
<dbReference type="Proteomes" id="UP000075809">
    <property type="component" value="Unassembled WGS sequence"/>
</dbReference>
<sequence length="148" mass="16450">MSQSTCTKCKRFISRKHPCAFCDADNGLRPSDDCVPVDVTGDGHRLERILEIFNARMAEFDEMFQRLGDVESMTGRLAVVTDGLSDLVAMGARQVILEERFARLEGKVIIGPAISADGSHALPDKLSANFERIINEQRDYELIVFGSQ</sequence>
<accession>A0A151XF06</accession>
<dbReference type="EMBL" id="KQ982212">
    <property type="protein sequence ID" value="KYQ58963.1"/>
    <property type="molecule type" value="Genomic_DNA"/>
</dbReference>
<evidence type="ECO:0000313" key="1">
    <source>
        <dbReference type="EMBL" id="KYQ58963.1"/>
    </source>
</evidence>
<protein>
    <submittedName>
        <fullName evidence="1">Uncharacterized protein</fullName>
    </submittedName>
</protein>
<dbReference type="AlphaFoldDB" id="A0A151XF06"/>
<keyword evidence="2" id="KW-1185">Reference proteome</keyword>